<evidence type="ECO:0000256" key="1">
    <source>
        <dbReference type="SAM" id="MobiDB-lite"/>
    </source>
</evidence>
<dbReference type="CDD" id="cd00207">
    <property type="entry name" value="fer2"/>
    <property type="match status" value="1"/>
</dbReference>
<reference evidence="3" key="2">
    <citation type="journal article" date="2012" name="PLoS ONE">
        <title>A Deeply Branching Thermophilic Bacterium with an Ancient Acetyl-CoA Pathway Dominates a Subsurface Ecosystem.</title>
        <authorList>
            <person name="Takami H."/>
            <person name="Noguchi H."/>
            <person name="Takaki Y."/>
            <person name="Uchiyama I."/>
            <person name="Toyoda A."/>
            <person name="Nishi S."/>
            <person name="Chee G.-J."/>
            <person name="Arai W."/>
            <person name="Nunoura T."/>
            <person name="Itoh T."/>
            <person name="Hattori M."/>
            <person name="Takai K."/>
        </authorList>
    </citation>
    <scope>NUCLEOTIDE SEQUENCE</scope>
</reference>
<dbReference type="Pfam" id="PF14574">
    <property type="entry name" value="RACo_C_ter"/>
    <property type="match status" value="1"/>
</dbReference>
<dbReference type="InterPro" id="IPR027980">
    <property type="entry name" value="RACo_C"/>
</dbReference>
<gene>
    <name evidence="3" type="ORF">HGMM_F52F12C11</name>
</gene>
<dbReference type="InterPro" id="IPR043129">
    <property type="entry name" value="ATPase_NBD"/>
</dbReference>
<reference evidence="3" key="1">
    <citation type="journal article" date="2005" name="Environ. Microbiol.">
        <title>Genetic and functional properties of uncultivated thermophilic crenarchaeotes from a subsurface gold mine as revealed by analysis of genome fragments.</title>
        <authorList>
            <person name="Nunoura T."/>
            <person name="Hirayama H."/>
            <person name="Takami H."/>
            <person name="Oida H."/>
            <person name="Nishi S."/>
            <person name="Shimamura S."/>
            <person name="Suzuki Y."/>
            <person name="Inagaki F."/>
            <person name="Takai K."/>
            <person name="Nealson K.H."/>
            <person name="Horikoshi K."/>
        </authorList>
    </citation>
    <scope>NUCLEOTIDE SEQUENCE</scope>
</reference>
<name>H5SP22_9BACT</name>
<dbReference type="Gene3D" id="3.30.420.480">
    <property type="entry name" value="Domain of unknown function (DUF4445)"/>
    <property type="match status" value="1"/>
</dbReference>
<dbReference type="InterPro" id="IPR052911">
    <property type="entry name" value="Corrinoid_activation_enz"/>
</dbReference>
<dbReference type="Pfam" id="PF17651">
    <property type="entry name" value="Raco_middle"/>
    <property type="match status" value="1"/>
</dbReference>
<evidence type="ECO:0000259" key="2">
    <source>
        <dbReference type="PROSITE" id="PS51085"/>
    </source>
</evidence>
<feature type="domain" description="2Fe-2S ferredoxin-type" evidence="2">
    <location>
        <begin position="2"/>
        <end position="91"/>
    </location>
</feature>
<dbReference type="SUPFAM" id="SSF54292">
    <property type="entry name" value="2Fe-2S ferredoxin-like"/>
    <property type="match status" value="1"/>
</dbReference>
<dbReference type="Pfam" id="PF17650">
    <property type="entry name" value="RACo_linker"/>
    <property type="match status" value="1"/>
</dbReference>
<organism evidence="3">
    <name type="scientific">uncultured Acetothermia bacterium</name>
    <dbReference type="NCBI Taxonomy" id="236499"/>
    <lineage>
        <taxon>Bacteria</taxon>
        <taxon>Candidatus Bipolaricaulota</taxon>
        <taxon>environmental samples</taxon>
    </lineage>
</organism>
<feature type="compositionally biased region" description="Low complexity" evidence="1">
    <location>
        <begin position="637"/>
        <end position="650"/>
    </location>
</feature>
<dbReference type="SUPFAM" id="SSF53067">
    <property type="entry name" value="Actin-like ATPase domain"/>
    <property type="match status" value="1"/>
</dbReference>
<dbReference type="InterPro" id="IPR012675">
    <property type="entry name" value="Beta-grasp_dom_sf"/>
</dbReference>
<dbReference type="InterPro" id="IPR036010">
    <property type="entry name" value="2Fe-2S_ferredoxin-like_sf"/>
</dbReference>
<evidence type="ECO:0000313" key="3">
    <source>
        <dbReference type="EMBL" id="BAL57908.1"/>
    </source>
</evidence>
<proteinExistence type="predicted"/>
<feature type="region of interest" description="Disordered" evidence="1">
    <location>
        <begin position="634"/>
        <end position="665"/>
    </location>
</feature>
<sequence length="665" mass="72667">MPRVRFHPDEVSVEVERGVTLHAAAKAAGVELASICGGDGICGRCRVIVKNGNIEAAPTTLLTREEIQKGYVLACQTKVLGDVEVEVPPETRAEEGQILIDIDAQRFRALYQEEKVSFRHEPLVQKLYLELPPPTLHDNLADHQRLYREIRRHRDYPIMQTGLKILRAQPKLLRQNDWKITATLGLRGGVVEVLQLEGGDTSTRAYGIAVDVGTSTVVAHLVDLNTGRTIDAEAMYNSQRAYGEEVTRRIIYAERGGLEQLQKTIVNDINNLITALVERNKIALHDCLAIVCAGNTTMMHLLLGLDPSSIRRDPYVSCSTAPPPVRAAEVGIHINPRGLLYCVPAIGGWVGGDVTAGILATGLYESDKTVMLIDVGTNGEIVIGRREDGFAWMVTCSASAGPAFEGSGVKCGMKASRGAIERVQISPDGNVLYKTVGNVRPKGICGSGLIDLVAGLLEAGFIDRSGRLIPEASPRIRERDGLLEFVVVPAQRSATEKDIVITQADIENLVRAKAAIYAGTLILIKSLNLDVTDIDRVFLAGGFGNYLDREKAIMIGLIPDLPLEKIRFVGNTSIIGAKMALLSQEAWRKCEEIAQSATYYDLISFPHYYEEFLAAKFLPHTELERFPSVQKRLAKDLSPSPSPEVGGEPLPFREGVGVRSSPKDR</sequence>
<dbReference type="EMBL" id="AP011788">
    <property type="protein sequence ID" value="BAL57908.1"/>
    <property type="molecule type" value="Genomic_DNA"/>
</dbReference>
<dbReference type="PANTHER" id="PTHR42895:SF2">
    <property type="entry name" value="IRON-SULFUR CLUSTER PROTEIN"/>
    <property type="match status" value="1"/>
</dbReference>
<accession>H5SP22</accession>
<dbReference type="Pfam" id="PF00111">
    <property type="entry name" value="Fer2"/>
    <property type="match status" value="1"/>
</dbReference>
<dbReference type="AlphaFoldDB" id="H5SP22"/>
<dbReference type="InterPro" id="IPR040506">
    <property type="entry name" value="RACo_linker"/>
</dbReference>
<dbReference type="GO" id="GO:0051536">
    <property type="term" value="F:iron-sulfur cluster binding"/>
    <property type="evidence" value="ECO:0007669"/>
    <property type="project" value="InterPro"/>
</dbReference>
<protein>
    <submittedName>
        <fullName evidence="3">Ferredoxin</fullName>
    </submittedName>
</protein>
<dbReference type="InterPro" id="IPR042259">
    <property type="entry name" value="Raco-like_middle_sf"/>
</dbReference>
<dbReference type="InterPro" id="IPR041414">
    <property type="entry name" value="Raco-like_middle"/>
</dbReference>
<dbReference type="InterPro" id="IPR001041">
    <property type="entry name" value="2Fe-2S_ferredoxin-type"/>
</dbReference>
<dbReference type="Gene3D" id="3.10.20.880">
    <property type="match status" value="1"/>
</dbReference>
<dbReference type="Gene3D" id="3.10.20.30">
    <property type="match status" value="1"/>
</dbReference>
<dbReference type="PROSITE" id="PS51085">
    <property type="entry name" value="2FE2S_FER_2"/>
    <property type="match status" value="1"/>
</dbReference>
<dbReference type="PANTHER" id="PTHR42895">
    <property type="entry name" value="IRON-SULFUR CLUSTER-BINDING PROTEIN-RELATED"/>
    <property type="match status" value="1"/>
</dbReference>